<feature type="domain" description="CcmH/CycL/Ccl2/NrfF N-terminal" evidence="8">
    <location>
        <begin position="12"/>
        <end position="149"/>
    </location>
</feature>
<keyword evidence="2 7" id="KW-0349">Heme</keyword>
<dbReference type="Proteomes" id="UP000294887">
    <property type="component" value="Unassembled WGS sequence"/>
</dbReference>
<keyword evidence="3 7" id="KW-0479">Metal-binding</keyword>
<keyword evidence="7" id="KW-1133">Transmembrane helix</keyword>
<dbReference type="InterPro" id="IPR005616">
    <property type="entry name" value="CcmH/CycL/Ccl2/NrfF_N"/>
</dbReference>
<keyword evidence="4 7" id="KW-0732">Signal</keyword>
<dbReference type="GO" id="GO:0017004">
    <property type="term" value="P:cytochrome complex assembly"/>
    <property type="evidence" value="ECO:0007669"/>
    <property type="project" value="UniProtKB-KW"/>
</dbReference>
<feature type="chain" id="PRO_5020965804" description="Cytochrome c-type biogenesis protein" evidence="7">
    <location>
        <begin position="22"/>
        <end position="160"/>
    </location>
</feature>
<dbReference type="GO" id="GO:0046872">
    <property type="term" value="F:metal ion binding"/>
    <property type="evidence" value="ECO:0007669"/>
    <property type="project" value="UniProtKB-KW"/>
</dbReference>
<dbReference type="AlphaFoldDB" id="A0A4R1EY25"/>
<comment type="caution">
    <text evidence="9">The sequence shown here is derived from an EMBL/GenBank/DDBJ whole genome shotgun (WGS) entry which is preliminary data.</text>
</comment>
<keyword evidence="5" id="KW-0201">Cytochrome c-type biogenesis</keyword>
<dbReference type="GO" id="GO:0005886">
    <property type="term" value="C:plasma membrane"/>
    <property type="evidence" value="ECO:0007669"/>
    <property type="project" value="TreeGrafter"/>
</dbReference>
<dbReference type="EMBL" id="SMFQ01000005">
    <property type="protein sequence ID" value="TCJ82911.1"/>
    <property type="molecule type" value="Genomic_DNA"/>
</dbReference>
<evidence type="ECO:0000256" key="5">
    <source>
        <dbReference type="ARBA" id="ARBA00022748"/>
    </source>
</evidence>
<keyword evidence="7" id="KW-0812">Transmembrane</keyword>
<evidence type="ECO:0000313" key="10">
    <source>
        <dbReference type="Proteomes" id="UP000294887"/>
    </source>
</evidence>
<dbReference type="InterPro" id="IPR051263">
    <property type="entry name" value="C-type_cytochrome_biogenesis"/>
</dbReference>
<gene>
    <name evidence="9" type="ORF">EV695_3649</name>
</gene>
<protein>
    <recommendedName>
        <fullName evidence="7">Cytochrome c-type biogenesis protein</fullName>
    </recommendedName>
</protein>
<dbReference type="RefSeq" id="WP_131907408.1">
    <property type="nucleotide sequence ID" value="NZ_BAAAFU010000007.1"/>
</dbReference>
<dbReference type="Gene3D" id="1.10.8.640">
    <property type="entry name" value="Cytochrome C biogenesis protein"/>
    <property type="match status" value="1"/>
</dbReference>
<evidence type="ECO:0000256" key="2">
    <source>
        <dbReference type="ARBA" id="ARBA00022617"/>
    </source>
</evidence>
<sequence length="160" mass="18672">MRHFFNSLAFSFLFIGFSAFAVQIEFHQFENKAQEQLYLNLIAELRCVKCQNQNLAESNAELAKDMRDKTYEMIKQGKTREDVVNYMTARYGDFVLYKPPFKSKTLLLWIGPPVFLILSLFLLLKLIRKQGHEKSEPLTEAQRESVRAALDSKRLKTKSN</sequence>
<evidence type="ECO:0000256" key="7">
    <source>
        <dbReference type="RuleBase" id="RU364112"/>
    </source>
</evidence>
<evidence type="ECO:0000313" key="9">
    <source>
        <dbReference type="EMBL" id="TCJ82911.1"/>
    </source>
</evidence>
<dbReference type="Pfam" id="PF03918">
    <property type="entry name" value="CcmH"/>
    <property type="match status" value="1"/>
</dbReference>
<evidence type="ECO:0000259" key="8">
    <source>
        <dbReference type="Pfam" id="PF03918"/>
    </source>
</evidence>
<dbReference type="OrthoDB" id="9804975at2"/>
<comment type="similarity">
    <text evidence="1 7">Belongs to the CcmH/CycL/Ccl2/NrfF family.</text>
</comment>
<dbReference type="FunFam" id="1.10.8.640:FF:000001">
    <property type="entry name" value="Cytochrome c-type biogenesis protein"/>
    <property type="match status" value="1"/>
</dbReference>
<evidence type="ECO:0000256" key="3">
    <source>
        <dbReference type="ARBA" id="ARBA00022723"/>
    </source>
</evidence>
<evidence type="ECO:0000256" key="6">
    <source>
        <dbReference type="ARBA" id="ARBA00023004"/>
    </source>
</evidence>
<feature type="signal peptide" evidence="7">
    <location>
        <begin position="1"/>
        <end position="21"/>
    </location>
</feature>
<keyword evidence="7" id="KW-0472">Membrane</keyword>
<comment type="function">
    <text evidence="7">Possible subunit of a heme lyase.</text>
</comment>
<organism evidence="9 10">
    <name type="scientific">Cocleimonas flava</name>
    <dbReference type="NCBI Taxonomy" id="634765"/>
    <lineage>
        <taxon>Bacteria</taxon>
        <taxon>Pseudomonadati</taxon>
        <taxon>Pseudomonadota</taxon>
        <taxon>Gammaproteobacteria</taxon>
        <taxon>Thiotrichales</taxon>
        <taxon>Thiotrichaceae</taxon>
        <taxon>Cocleimonas</taxon>
    </lineage>
</organism>
<evidence type="ECO:0000256" key="4">
    <source>
        <dbReference type="ARBA" id="ARBA00022729"/>
    </source>
</evidence>
<feature type="transmembrane region" description="Helical" evidence="7">
    <location>
        <begin position="106"/>
        <end position="124"/>
    </location>
</feature>
<dbReference type="PANTHER" id="PTHR47870:SF1">
    <property type="entry name" value="CYTOCHROME C-TYPE BIOGENESIS PROTEIN CCMH"/>
    <property type="match status" value="1"/>
</dbReference>
<accession>A0A4R1EY25</accession>
<evidence type="ECO:0000256" key="1">
    <source>
        <dbReference type="ARBA" id="ARBA00010342"/>
    </source>
</evidence>
<keyword evidence="6 7" id="KW-0408">Iron</keyword>
<dbReference type="CDD" id="cd16378">
    <property type="entry name" value="CcmH_N"/>
    <property type="match status" value="1"/>
</dbReference>
<keyword evidence="10" id="KW-1185">Reference proteome</keyword>
<reference evidence="9 10" key="1">
    <citation type="submission" date="2019-03" db="EMBL/GenBank/DDBJ databases">
        <title>Genomic Encyclopedia of Type Strains, Phase IV (KMG-IV): sequencing the most valuable type-strain genomes for metagenomic binning, comparative biology and taxonomic classification.</title>
        <authorList>
            <person name="Goeker M."/>
        </authorList>
    </citation>
    <scope>NUCLEOTIDE SEQUENCE [LARGE SCALE GENOMIC DNA]</scope>
    <source>
        <strain evidence="9 10">DSM 24830</strain>
    </source>
</reference>
<name>A0A4R1EY25_9GAMM</name>
<dbReference type="PANTHER" id="PTHR47870">
    <property type="entry name" value="CYTOCHROME C-TYPE BIOGENESIS PROTEIN CCMH"/>
    <property type="match status" value="1"/>
</dbReference>
<proteinExistence type="inferred from homology"/>
<dbReference type="InterPro" id="IPR038297">
    <property type="entry name" value="CcmH/CycL/NrfF/Ccl2_sf"/>
</dbReference>